<reference evidence="2" key="1">
    <citation type="submission" date="2017-09" db="EMBL/GenBank/DDBJ databases">
        <title>FDA dAtabase for Regulatory Grade micrObial Sequences (FDA-ARGOS): Supporting development and validation of Infectious Disease Dx tests.</title>
        <authorList>
            <person name="Goldberg B."/>
            <person name="Campos J."/>
            <person name="Tallon L."/>
            <person name="Sadzewicz L."/>
            <person name="Ott S."/>
            <person name="Zhao X."/>
            <person name="Nagaraj S."/>
            <person name="Vavikolanu K."/>
            <person name="Aluvathingal J."/>
            <person name="Nadendla S."/>
            <person name="Geyer C."/>
            <person name="Sichtig H."/>
        </authorList>
    </citation>
    <scope>NUCLEOTIDE SEQUENCE [LARGE SCALE GENOMIC DNA]</scope>
    <source>
        <strain evidence="2">FDAARGOS_370</strain>
    </source>
</reference>
<dbReference type="OrthoDB" id="6415377at2"/>
<name>A0A2A7U553_EDWTA</name>
<accession>A0A2A7U553</accession>
<sequence length="104" mass="11917">MASRRWHTPRSPGLNNAPRLRSLIDQIAEKQHSTPPPPRYRLLLSLLEISEEMRDFCALHGITISDAPYLQVMFVGEKIDLQLLIRCFLPAEKQSDCLNSLYLA</sequence>
<proteinExistence type="predicted"/>
<dbReference type="Proteomes" id="UP000219788">
    <property type="component" value="Unassembled WGS sequence"/>
</dbReference>
<protein>
    <submittedName>
        <fullName evidence="1">Uncharacterized protein</fullName>
    </submittedName>
</protein>
<dbReference type="EMBL" id="PDDV01000013">
    <property type="protein sequence ID" value="PEH73411.1"/>
    <property type="molecule type" value="Genomic_DNA"/>
</dbReference>
<comment type="caution">
    <text evidence="1">The sequence shown here is derived from an EMBL/GenBank/DDBJ whole genome shotgun (WGS) entry which is preliminary data.</text>
</comment>
<gene>
    <name evidence="1" type="ORF">CRM76_16490</name>
</gene>
<dbReference type="RefSeq" id="WP_005296739.1">
    <property type="nucleotide sequence ID" value="NZ_AP028090.1"/>
</dbReference>
<evidence type="ECO:0000313" key="1">
    <source>
        <dbReference type="EMBL" id="PEH73411.1"/>
    </source>
</evidence>
<organism evidence="1 2">
    <name type="scientific">Edwardsiella tarda</name>
    <dbReference type="NCBI Taxonomy" id="636"/>
    <lineage>
        <taxon>Bacteria</taxon>
        <taxon>Pseudomonadati</taxon>
        <taxon>Pseudomonadota</taxon>
        <taxon>Gammaproteobacteria</taxon>
        <taxon>Enterobacterales</taxon>
        <taxon>Hafniaceae</taxon>
        <taxon>Edwardsiella</taxon>
    </lineage>
</organism>
<dbReference type="AlphaFoldDB" id="A0A2A7U553"/>
<evidence type="ECO:0000313" key="2">
    <source>
        <dbReference type="Proteomes" id="UP000219788"/>
    </source>
</evidence>